<dbReference type="PANTHER" id="PTHR35848:SF9">
    <property type="entry name" value="SLL1358 PROTEIN"/>
    <property type="match status" value="1"/>
</dbReference>
<dbReference type="SUPFAM" id="SSF51182">
    <property type="entry name" value="RmlC-like cupins"/>
    <property type="match status" value="1"/>
</dbReference>
<gene>
    <name evidence="4" type="ORF">DFQ00_101402</name>
    <name evidence="5" type="ORF">HUB98_26635</name>
</gene>
<dbReference type="InterPro" id="IPR051610">
    <property type="entry name" value="GPI/OXD"/>
</dbReference>
<keyword evidence="1" id="KW-0479">Metal-binding</keyword>
<dbReference type="PANTHER" id="PTHR35848">
    <property type="entry name" value="OXALATE-BINDING PROTEIN"/>
    <property type="match status" value="1"/>
</dbReference>
<dbReference type="OrthoDB" id="9806121at2"/>
<feature type="domain" description="Cupin type-2" evidence="3">
    <location>
        <begin position="33"/>
        <end position="100"/>
    </location>
</feature>
<dbReference type="AlphaFoldDB" id="A0A2V4VY71"/>
<keyword evidence="4" id="KW-0413">Isomerase</keyword>
<dbReference type="Pfam" id="PF07883">
    <property type="entry name" value="Cupin_2"/>
    <property type="match status" value="1"/>
</dbReference>
<dbReference type="Proteomes" id="UP000509327">
    <property type="component" value="Chromosome"/>
</dbReference>
<feature type="compositionally biased region" description="Polar residues" evidence="2">
    <location>
        <begin position="112"/>
        <end position="122"/>
    </location>
</feature>
<accession>A0A2V4VY71</accession>
<evidence type="ECO:0000313" key="5">
    <source>
        <dbReference type="EMBL" id="QKS59428.1"/>
    </source>
</evidence>
<dbReference type="RefSeq" id="WP_110893604.1">
    <property type="nucleotide sequence ID" value="NZ_CP054614.1"/>
</dbReference>
<evidence type="ECO:0000256" key="1">
    <source>
        <dbReference type="ARBA" id="ARBA00022723"/>
    </source>
</evidence>
<feature type="region of interest" description="Disordered" evidence="2">
    <location>
        <begin position="101"/>
        <end position="122"/>
    </location>
</feature>
<protein>
    <submittedName>
        <fullName evidence="5">Cupin domain-containing protein</fullName>
    </submittedName>
    <submittedName>
        <fullName evidence="4">Mannose-6-phosphate isomerase-like protein (Cupin superfamily)</fullName>
    </submittedName>
</protein>
<evidence type="ECO:0000259" key="3">
    <source>
        <dbReference type="Pfam" id="PF07883"/>
    </source>
</evidence>
<evidence type="ECO:0000313" key="6">
    <source>
        <dbReference type="Proteomes" id="UP000247790"/>
    </source>
</evidence>
<name>A0A2V4VY71_PAEBA</name>
<dbReference type="Proteomes" id="UP000247790">
    <property type="component" value="Unassembled WGS sequence"/>
</dbReference>
<evidence type="ECO:0000313" key="4">
    <source>
        <dbReference type="EMBL" id="PYE52464.1"/>
    </source>
</evidence>
<reference evidence="4 6" key="1">
    <citation type="submission" date="2018-06" db="EMBL/GenBank/DDBJ databases">
        <title>Genomic Encyclopedia of Type Strains, Phase III (KMG-III): the genomes of soil and plant-associated and newly described type strains.</title>
        <authorList>
            <person name="Whitman W."/>
        </authorList>
    </citation>
    <scope>NUCLEOTIDE SEQUENCE [LARGE SCALE GENOMIC DNA]</scope>
    <source>
        <strain evidence="4 6">CECT 7022</strain>
    </source>
</reference>
<evidence type="ECO:0000313" key="7">
    <source>
        <dbReference type="Proteomes" id="UP000509327"/>
    </source>
</evidence>
<dbReference type="EMBL" id="CP054614">
    <property type="protein sequence ID" value="QKS59428.1"/>
    <property type="molecule type" value="Genomic_DNA"/>
</dbReference>
<organism evidence="4 6">
    <name type="scientific">Paenibacillus barcinonensis</name>
    <dbReference type="NCBI Taxonomy" id="198119"/>
    <lineage>
        <taxon>Bacteria</taxon>
        <taxon>Bacillati</taxon>
        <taxon>Bacillota</taxon>
        <taxon>Bacilli</taxon>
        <taxon>Bacillales</taxon>
        <taxon>Paenibacillaceae</taxon>
        <taxon>Paenibacillus</taxon>
    </lineage>
</organism>
<keyword evidence="7" id="KW-1185">Reference proteome</keyword>
<dbReference type="GO" id="GO:0046872">
    <property type="term" value="F:metal ion binding"/>
    <property type="evidence" value="ECO:0007669"/>
    <property type="project" value="UniProtKB-KW"/>
</dbReference>
<dbReference type="InterPro" id="IPR013096">
    <property type="entry name" value="Cupin_2"/>
</dbReference>
<dbReference type="GO" id="GO:0016853">
    <property type="term" value="F:isomerase activity"/>
    <property type="evidence" value="ECO:0007669"/>
    <property type="project" value="UniProtKB-KW"/>
</dbReference>
<evidence type="ECO:0000256" key="2">
    <source>
        <dbReference type="SAM" id="MobiDB-lite"/>
    </source>
</evidence>
<dbReference type="Gene3D" id="2.60.120.10">
    <property type="entry name" value="Jelly Rolls"/>
    <property type="match status" value="1"/>
</dbReference>
<dbReference type="InterPro" id="IPR011051">
    <property type="entry name" value="RmlC_Cupin_sf"/>
</dbReference>
<reference evidence="5 7" key="2">
    <citation type="submission" date="2020-06" db="EMBL/GenBank/DDBJ databases">
        <title>Complete genome of Paenibacillus barcinonensis KACC11450.</title>
        <authorList>
            <person name="Kim M."/>
            <person name="Park Y.-J."/>
            <person name="Shin J.-H."/>
        </authorList>
    </citation>
    <scope>NUCLEOTIDE SEQUENCE [LARGE SCALE GENOMIC DNA]</scope>
    <source>
        <strain evidence="5 7">KACC11450</strain>
    </source>
</reference>
<proteinExistence type="predicted"/>
<sequence>MKISKQEAAHYIWGTQCDGWHLVQGETLSVIHERMPSGTTETRHVHNKSRQFFFVLSGEACMELDGKTFVLEAHEGIEIPPGAPHQMQNQSNADVEFLVISHPTTRGDRTELSGSNNSRRKR</sequence>
<dbReference type="EMBL" id="QJSW01000001">
    <property type="protein sequence ID" value="PYE52464.1"/>
    <property type="molecule type" value="Genomic_DNA"/>
</dbReference>
<dbReference type="InterPro" id="IPR014710">
    <property type="entry name" value="RmlC-like_jellyroll"/>
</dbReference>